<evidence type="ECO:0000313" key="2">
    <source>
        <dbReference type="EMBL" id="MBU2714429.1"/>
    </source>
</evidence>
<keyword evidence="1" id="KW-0472">Membrane</keyword>
<reference evidence="2 3" key="1">
    <citation type="submission" date="2021-04" db="EMBL/GenBank/DDBJ databases">
        <authorList>
            <person name="Pira H."/>
            <person name="Risdian C."/>
            <person name="Wink J."/>
        </authorList>
    </citation>
    <scope>NUCLEOTIDE SEQUENCE [LARGE SCALE GENOMIC DNA]</scope>
    <source>
        <strain evidence="2 3">WH53</strain>
    </source>
</reference>
<keyword evidence="1" id="KW-0812">Transmembrane</keyword>
<comment type="caution">
    <text evidence="2">The sequence shown here is derived from an EMBL/GenBank/DDBJ whole genome shotgun (WGS) entry which is preliminary data.</text>
</comment>
<proteinExistence type="predicted"/>
<dbReference type="EMBL" id="JAGSOY010000274">
    <property type="protein sequence ID" value="MBU2714429.1"/>
    <property type="molecule type" value="Genomic_DNA"/>
</dbReference>
<feature type="transmembrane region" description="Helical" evidence="1">
    <location>
        <begin position="61"/>
        <end position="78"/>
    </location>
</feature>
<keyword evidence="1" id="KW-1133">Transmembrane helix</keyword>
<feature type="transmembrane region" description="Helical" evidence="1">
    <location>
        <begin position="31"/>
        <end position="54"/>
    </location>
</feature>
<organism evidence="2 3">
    <name type="scientific">Zooshikella harenae</name>
    <dbReference type="NCBI Taxonomy" id="2827238"/>
    <lineage>
        <taxon>Bacteria</taxon>
        <taxon>Pseudomonadati</taxon>
        <taxon>Pseudomonadota</taxon>
        <taxon>Gammaproteobacteria</taxon>
        <taxon>Oceanospirillales</taxon>
        <taxon>Zooshikellaceae</taxon>
        <taxon>Zooshikella</taxon>
    </lineage>
</organism>
<protein>
    <submittedName>
        <fullName evidence="2">Uncharacterized protein</fullName>
    </submittedName>
</protein>
<sequence length="181" mass="20724">MSIVRTCIVLILTLLLSDLFVFFIGGGDILVSLNIFTLTASYLTVGLIFIYLFLNYINNPSILLIMTVSLLTYSYIIIKAGDSKVNMAKVFLKHSFYSPIVFFKLNNTTKKEAKKMLKDPILFSVDFTNKRYIFCQGIKDNEKYEVIKADLYLKDYPELILEKITLKPNTDKTVLLKCVDS</sequence>
<evidence type="ECO:0000313" key="3">
    <source>
        <dbReference type="Proteomes" id="UP000690515"/>
    </source>
</evidence>
<feature type="transmembrane region" description="Helical" evidence="1">
    <location>
        <begin position="7"/>
        <end position="25"/>
    </location>
</feature>
<name>A0ABS5ZK17_9GAMM</name>
<dbReference type="RefSeq" id="WP_215822678.1">
    <property type="nucleotide sequence ID" value="NZ_JAGSOY010000274.1"/>
</dbReference>
<accession>A0ABS5ZK17</accession>
<dbReference type="Proteomes" id="UP000690515">
    <property type="component" value="Unassembled WGS sequence"/>
</dbReference>
<gene>
    <name evidence="2" type="ORF">KCG35_25595</name>
</gene>
<keyword evidence="3" id="KW-1185">Reference proteome</keyword>
<evidence type="ECO:0000256" key="1">
    <source>
        <dbReference type="SAM" id="Phobius"/>
    </source>
</evidence>